<name>A0A556AB96_9BURK</name>
<dbReference type="AlphaFoldDB" id="A0A556AB96"/>
<dbReference type="Pfam" id="PF00903">
    <property type="entry name" value="Glyoxalase"/>
    <property type="match status" value="1"/>
</dbReference>
<dbReference type="Proteomes" id="UP000318405">
    <property type="component" value="Unassembled WGS sequence"/>
</dbReference>
<dbReference type="Gene3D" id="3.10.180.10">
    <property type="entry name" value="2,3-Dihydroxybiphenyl 1,2-Dioxygenase, domain 1"/>
    <property type="match status" value="1"/>
</dbReference>
<organism evidence="2 3">
    <name type="scientific">Verticiella sediminum</name>
    <dbReference type="NCBI Taxonomy" id="1247510"/>
    <lineage>
        <taxon>Bacteria</taxon>
        <taxon>Pseudomonadati</taxon>
        <taxon>Pseudomonadota</taxon>
        <taxon>Betaproteobacteria</taxon>
        <taxon>Burkholderiales</taxon>
        <taxon>Alcaligenaceae</taxon>
        <taxon>Verticiella</taxon>
    </lineage>
</organism>
<keyword evidence="3" id="KW-1185">Reference proteome</keyword>
<dbReference type="InterPro" id="IPR029068">
    <property type="entry name" value="Glyas_Bleomycin-R_OHBP_Dase"/>
</dbReference>
<dbReference type="EMBL" id="VLTJ01000039">
    <property type="protein sequence ID" value="TSH90162.1"/>
    <property type="molecule type" value="Genomic_DNA"/>
</dbReference>
<protein>
    <submittedName>
        <fullName evidence="2">Glyoxalase</fullName>
    </submittedName>
</protein>
<reference evidence="2 3" key="1">
    <citation type="submission" date="2019-07" db="EMBL/GenBank/DDBJ databases">
        <title>Qingshengfaniella alkalisoli gen. nov., sp. nov., isolated from saline soil.</title>
        <authorList>
            <person name="Xu L."/>
            <person name="Huang X.-X."/>
            <person name="Sun J.-Q."/>
        </authorList>
    </citation>
    <scope>NUCLEOTIDE SEQUENCE [LARGE SCALE GENOMIC DNA]</scope>
    <source>
        <strain evidence="2 3">DSM 27279</strain>
    </source>
</reference>
<evidence type="ECO:0000313" key="3">
    <source>
        <dbReference type="Proteomes" id="UP000318405"/>
    </source>
</evidence>
<dbReference type="OrthoDB" id="9812656at2"/>
<gene>
    <name evidence="2" type="ORF">FOZ76_20185</name>
</gene>
<evidence type="ECO:0000259" key="1">
    <source>
        <dbReference type="PROSITE" id="PS51819"/>
    </source>
</evidence>
<evidence type="ECO:0000313" key="2">
    <source>
        <dbReference type="EMBL" id="TSH90162.1"/>
    </source>
</evidence>
<dbReference type="InterPro" id="IPR037523">
    <property type="entry name" value="VOC_core"/>
</dbReference>
<dbReference type="SUPFAM" id="SSF54593">
    <property type="entry name" value="Glyoxalase/Bleomycin resistance protein/Dihydroxybiphenyl dioxygenase"/>
    <property type="match status" value="1"/>
</dbReference>
<feature type="domain" description="VOC" evidence="1">
    <location>
        <begin position="10"/>
        <end position="137"/>
    </location>
</feature>
<dbReference type="PROSITE" id="PS51819">
    <property type="entry name" value="VOC"/>
    <property type="match status" value="1"/>
</dbReference>
<dbReference type="InterPro" id="IPR004360">
    <property type="entry name" value="Glyas_Fos-R_dOase_dom"/>
</dbReference>
<comment type="caution">
    <text evidence="2">The sequence shown here is derived from an EMBL/GenBank/DDBJ whole genome shotgun (WGS) entry which is preliminary data.</text>
</comment>
<accession>A0A556AB96</accession>
<sequence length="143" mass="15837">MEITMPATPRLDAVLETGLYVADMARARRFYETVLQLEPMFDDHRMTAYPVGPSALLLFQQGATHQTEVLPGGSIPPHRGAGGAHYAFAVAAASLDDWRSRLAAHEIDIEGEVRWPRGAVSVYFRDPDDNLLELVTPGIWANY</sequence>
<proteinExistence type="predicted"/>